<feature type="compositionally biased region" description="Low complexity" evidence="1">
    <location>
        <begin position="51"/>
        <end position="75"/>
    </location>
</feature>
<feature type="compositionally biased region" description="Low complexity" evidence="1">
    <location>
        <begin position="231"/>
        <end position="246"/>
    </location>
</feature>
<proteinExistence type="predicted"/>
<evidence type="ECO:0000313" key="3">
    <source>
        <dbReference type="Proteomes" id="UP000735302"/>
    </source>
</evidence>
<feature type="region of interest" description="Disordered" evidence="1">
    <location>
        <begin position="185"/>
        <end position="312"/>
    </location>
</feature>
<feature type="compositionally biased region" description="Low complexity" evidence="1">
    <location>
        <begin position="370"/>
        <end position="388"/>
    </location>
</feature>
<evidence type="ECO:0000313" key="2">
    <source>
        <dbReference type="EMBL" id="GFO24563.1"/>
    </source>
</evidence>
<reference evidence="2 3" key="1">
    <citation type="journal article" date="2021" name="Elife">
        <title>Chloroplast acquisition without the gene transfer in kleptoplastic sea slugs, Plakobranchus ocellatus.</title>
        <authorList>
            <person name="Maeda T."/>
            <person name="Takahashi S."/>
            <person name="Yoshida T."/>
            <person name="Shimamura S."/>
            <person name="Takaki Y."/>
            <person name="Nagai Y."/>
            <person name="Toyoda A."/>
            <person name="Suzuki Y."/>
            <person name="Arimoto A."/>
            <person name="Ishii H."/>
            <person name="Satoh N."/>
            <person name="Nishiyama T."/>
            <person name="Hasebe M."/>
            <person name="Maruyama T."/>
            <person name="Minagawa J."/>
            <person name="Obokata J."/>
            <person name="Shigenobu S."/>
        </authorList>
    </citation>
    <scope>NUCLEOTIDE SEQUENCE [LARGE SCALE GENOMIC DNA]</scope>
</reference>
<dbReference type="PANTHER" id="PTHR21564">
    <property type="entry name" value="BRAKELESS PROTEIN"/>
    <property type="match status" value="1"/>
</dbReference>
<dbReference type="PANTHER" id="PTHR21564:SF5">
    <property type="entry name" value="SCRIBBLER, ISOFORM J"/>
    <property type="match status" value="1"/>
</dbReference>
<sequence>MSSNNVAHVSSVDKGLKMKIKRTKGPAKVDPKHEVVKPGEQCTPISGSGGQQQAQQNSSSSSAPSGGLLSSSSLASSSVSNINTNTLLLSTSSPLSSPSSSSVLMSTNSTHPSSLPPTSLTSSSSSIAAPTITTSISSLSMADGTLAVNKAPVSTDNYMSLEAHWVGPLTKSPLKSWNVGLSSSSSSFMDSASPKDGKSPKFKAANSKKSSETKASKTSLTGSIQNAASVGNSSSGTGSYISPSASNSSGDTKKPGACGSGSGGSGSSNQPATHTSSSSINPPPFSVNTRMLNSGLSSEPRPGDIVHVKRENPVHDPYEFNAKVEDKIELPPKKLKLDKPDYIETAISPHPPHHPHSQQQQSTMPHCSVQQASSQPPQQQQQQQQPAATIQKRSIAVETCNTGTVTEPECLGPCEPGSSVRLEGIVWKETDNGLLVVNVTWRGKTYMGTLMDSTRYAWAPP</sequence>
<feature type="region of interest" description="Disordered" evidence="1">
    <location>
        <begin position="344"/>
        <end position="390"/>
    </location>
</feature>
<keyword evidence="3" id="KW-1185">Reference proteome</keyword>
<dbReference type="GO" id="GO:0006357">
    <property type="term" value="P:regulation of transcription by RNA polymerase II"/>
    <property type="evidence" value="ECO:0007669"/>
    <property type="project" value="TreeGrafter"/>
</dbReference>
<dbReference type="Proteomes" id="UP000735302">
    <property type="component" value="Unassembled WGS sequence"/>
</dbReference>
<dbReference type="AlphaFoldDB" id="A0AAV4BY52"/>
<feature type="non-terminal residue" evidence="2">
    <location>
        <position position="461"/>
    </location>
</feature>
<feature type="region of interest" description="Disordered" evidence="1">
    <location>
        <begin position="1"/>
        <end position="75"/>
    </location>
</feature>
<name>A0AAV4BY52_9GAST</name>
<feature type="compositionally biased region" description="Basic and acidic residues" evidence="1">
    <location>
        <begin position="301"/>
        <end position="312"/>
    </location>
</feature>
<gene>
    <name evidence="2" type="ORF">PoB_005106800</name>
</gene>
<feature type="compositionally biased region" description="Basic and acidic residues" evidence="1">
    <location>
        <begin position="27"/>
        <end position="37"/>
    </location>
</feature>
<accession>A0AAV4BY52</accession>
<evidence type="ECO:0000256" key="1">
    <source>
        <dbReference type="SAM" id="MobiDB-lite"/>
    </source>
</evidence>
<feature type="region of interest" description="Disordered" evidence="1">
    <location>
        <begin position="88"/>
        <end position="126"/>
    </location>
</feature>
<protein>
    <submittedName>
        <fullName evidence="2">Zinc finger protein 608</fullName>
    </submittedName>
</protein>
<feature type="compositionally biased region" description="Polar residues" evidence="1">
    <location>
        <begin position="269"/>
        <end position="297"/>
    </location>
</feature>
<dbReference type="GO" id="GO:0005634">
    <property type="term" value="C:nucleus"/>
    <property type="evidence" value="ECO:0007669"/>
    <property type="project" value="TreeGrafter"/>
</dbReference>
<comment type="caution">
    <text evidence="2">The sequence shown here is derived from an EMBL/GenBank/DDBJ whole genome shotgun (WGS) entry which is preliminary data.</text>
</comment>
<dbReference type="EMBL" id="BLXT01005617">
    <property type="protein sequence ID" value="GFO24563.1"/>
    <property type="molecule type" value="Genomic_DNA"/>
</dbReference>
<organism evidence="2 3">
    <name type="scientific">Plakobranchus ocellatus</name>
    <dbReference type="NCBI Taxonomy" id="259542"/>
    <lineage>
        <taxon>Eukaryota</taxon>
        <taxon>Metazoa</taxon>
        <taxon>Spiralia</taxon>
        <taxon>Lophotrochozoa</taxon>
        <taxon>Mollusca</taxon>
        <taxon>Gastropoda</taxon>
        <taxon>Heterobranchia</taxon>
        <taxon>Euthyneura</taxon>
        <taxon>Panpulmonata</taxon>
        <taxon>Sacoglossa</taxon>
        <taxon>Placobranchoidea</taxon>
        <taxon>Plakobranchidae</taxon>
        <taxon>Plakobranchus</taxon>
    </lineage>
</organism>
<dbReference type="InterPro" id="IPR040010">
    <property type="entry name" value="ZN608/ZN609"/>
</dbReference>